<organism evidence="5 6">
    <name type="scientific">Pacificispira spongiicola</name>
    <dbReference type="NCBI Taxonomy" id="2729598"/>
    <lineage>
        <taxon>Bacteria</taxon>
        <taxon>Pseudomonadati</taxon>
        <taxon>Pseudomonadota</taxon>
        <taxon>Alphaproteobacteria</taxon>
        <taxon>Rhodospirillales</taxon>
        <taxon>Rhodospirillaceae</taxon>
        <taxon>Pacificispira</taxon>
    </lineage>
</organism>
<dbReference type="PROSITE" id="PS50987">
    <property type="entry name" value="HTH_ARSR_2"/>
    <property type="match status" value="1"/>
</dbReference>
<dbReference type="Gene3D" id="1.10.10.10">
    <property type="entry name" value="Winged helix-like DNA-binding domain superfamily/Winged helix DNA-binding domain"/>
    <property type="match status" value="1"/>
</dbReference>
<evidence type="ECO:0000256" key="1">
    <source>
        <dbReference type="ARBA" id="ARBA00023015"/>
    </source>
</evidence>
<dbReference type="PRINTS" id="PR00778">
    <property type="entry name" value="HTHARSR"/>
</dbReference>
<evidence type="ECO:0000313" key="6">
    <source>
        <dbReference type="Proteomes" id="UP000539372"/>
    </source>
</evidence>
<dbReference type="InterPro" id="IPR011991">
    <property type="entry name" value="ArsR-like_HTH"/>
</dbReference>
<feature type="domain" description="HTH arsR-type" evidence="4">
    <location>
        <begin position="16"/>
        <end position="112"/>
    </location>
</feature>
<comment type="caution">
    <text evidence="5">The sequence shown here is derived from an EMBL/GenBank/DDBJ whole genome shotgun (WGS) entry which is preliminary data.</text>
</comment>
<dbReference type="InterPro" id="IPR036390">
    <property type="entry name" value="WH_DNA-bd_sf"/>
</dbReference>
<dbReference type="InterPro" id="IPR036388">
    <property type="entry name" value="WH-like_DNA-bd_sf"/>
</dbReference>
<dbReference type="Pfam" id="PF01022">
    <property type="entry name" value="HTH_5"/>
    <property type="match status" value="1"/>
</dbReference>
<dbReference type="EMBL" id="JABBNT010000005">
    <property type="protein sequence ID" value="NMM46255.1"/>
    <property type="molecule type" value="Genomic_DNA"/>
</dbReference>
<evidence type="ECO:0000256" key="3">
    <source>
        <dbReference type="ARBA" id="ARBA00023163"/>
    </source>
</evidence>
<dbReference type="GO" id="GO:0003700">
    <property type="term" value="F:DNA-binding transcription factor activity"/>
    <property type="evidence" value="ECO:0007669"/>
    <property type="project" value="InterPro"/>
</dbReference>
<proteinExistence type="predicted"/>
<gene>
    <name evidence="5" type="ORF">HH303_17320</name>
</gene>
<accession>A0A7Y0E2X2</accession>
<dbReference type="GO" id="GO:0003677">
    <property type="term" value="F:DNA binding"/>
    <property type="evidence" value="ECO:0007669"/>
    <property type="project" value="UniProtKB-KW"/>
</dbReference>
<sequence length="115" mass="12918">MAELATEPQDNDPLVMDESIEGAAEAAAFLKALAHPARLKILCWLADGERSVGELERLLSERQAAVSQQLSRLREDNLVTTRREGKQIFYSLSGSDAEEIIRILYDRFCRDKAKP</sequence>
<dbReference type="AlphaFoldDB" id="A0A7Y0E2X2"/>
<dbReference type="Proteomes" id="UP000539372">
    <property type="component" value="Unassembled WGS sequence"/>
</dbReference>
<keyword evidence="2" id="KW-0238">DNA-binding</keyword>
<keyword evidence="6" id="KW-1185">Reference proteome</keyword>
<dbReference type="InterPro" id="IPR051011">
    <property type="entry name" value="Metal_resp_trans_reg"/>
</dbReference>
<dbReference type="CDD" id="cd00090">
    <property type="entry name" value="HTH_ARSR"/>
    <property type="match status" value="1"/>
</dbReference>
<keyword evidence="3" id="KW-0804">Transcription</keyword>
<dbReference type="SMART" id="SM00418">
    <property type="entry name" value="HTH_ARSR"/>
    <property type="match status" value="1"/>
</dbReference>
<dbReference type="PANTHER" id="PTHR43132">
    <property type="entry name" value="ARSENICAL RESISTANCE OPERON REPRESSOR ARSR-RELATED"/>
    <property type="match status" value="1"/>
</dbReference>
<dbReference type="PANTHER" id="PTHR43132:SF2">
    <property type="entry name" value="ARSENICAL RESISTANCE OPERON REPRESSOR ARSR-RELATED"/>
    <property type="match status" value="1"/>
</dbReference>
<keyword evidence="1" id="KW-0805">Transcription regulation</keyword>
<dbReference type="RefSeq" id="WP_169626623.1">
    <property type="nucleotide sequence ID" value="NZ_JABBNT010000005.1"/>
</dbReference>
<evidence type="ECO:0000256" key="2">
    <source>
        <dbReference type="ARBA" id="ARBA00023125"/>
    </source>
</evidence>
<dbReference type="InterPro" id="IPR001845">
    <property type="entry name" value="HTH_ArsR_DNA-bd_dom"/>
</dbReference>
<dbReference type="NCBIfam" id="NF033788">
    <property type="entry name" value="HTH_metalloreg"/>
    <property type="match status" value="1"/>
</dbReference>
<reference evidence="5 6" key="1">
    <citation type="submission" date="2020-04" db="EMBL/GenBank/DDBJ databases">
        <title>Rhodospirillaceae bacterium KN72 isolated from deep sea.</title>
        <authorList>
            <person name="Zhang D.-C."/>
        </authorList>
    </citation>
    <scope>NUCLEOTIDE SEQUENCE [LARGE SCALE GENOMIC DNA]</scope>
    <source>
        <strain evidence="5 6">KN72</strain>
    </source>
</reference>
<evidence type="ECO:0000313" key="5">
    <source>
        <dbReference type="EMBL" id="NMM46255.1"/>
    </source>
</evidence>
<dbReference type="SUPFAM" id="SSF46785">
    <property type="entry name" value="Winged helix' DNA-binding domain"/>
    <property type="match status" value="1"/>
</dbReference>
<protein>
    <submittedName>
        <fullName evidence="5">Helix-turn-helix transcriptional regulator</fullName>
    </submittedName>
</protein>
<evidence type="ECO:0000259" key="4">
    <source>
        <dbReference type="PROSITE" id="PS50987"/>
    </source>
</evidence>
<name>A0A7Y0E2X2_9PROT</name>